<accession>A0A0A9G8G7</accession>
<name>A0A0A9G8G7_ARUDO</name>
<dbReference type="AlphaFoldDB" id="A0A0A9G8G7"/>
<reference evidence="1" key="2">
    <citation type="journal article" date="2015" name="Data Brief">
        <title>Shoot transcriptome of the giant reed, Arundo donax.</title>
        <authorList>
            <person name="Barrero R.A."/>
            <person name="Guerrero F.D."/>
            <person name="Moolhuijzen P."/>
            <person name="Goolsby J.A."/>
            <person name="Tidwell J."/>
            <person name="Bellgard S.E."/>
            <person name="Bellgard M.I."/>
        </authorList>
    </citation>
    <scope>NUCLEOTIDE SEQUENCE</scope>
    <source>
        <tissue evidence="1">Shoot tissue taken approximately 20 cm above the soil surface</tissue>
    </source>
</reference>
<sequence length="46" mass="5566">MSCSMFRFSYHYPAEIPRCRYHCSNYTFYSFSFSAFIKSSGWDQTK</sequence>
<dbReference type="EMBL" id="GBRH01179050">
    <property type="protein sequence ID" value="JAE18846.1"/>
    <property type="molecule type" value="Transcribed_RNA"/>
</dbReference>
<organism evidence="1">
    <name type="scientific">Arundo donax</name>
    <name type="common">Giant reed</name>
    <name type="synonym">Donax arundinaceus</name>
    <dbReference type="NCBI Taxonomy" id="35708"/>
    <lineage>
        <taxon>Eukaryota</taxon>
        <taxon>Viridiplantae</taxon>
        <taxon>Streptophyta</taxon>
        <taxon>Embryophyta</taxon>
        <taxon>Tracheophyta</taxon>
        <taxon>Spermatophyta</taxon>
        <taxon>Magnoliopsida</taxon>
        <taxon>Liliopsida</taxon>
        <taxon>Poales</taxon>
        <taxon>Poaceae</taxon>
        <taxon>PACMAD clade</taxon>
        <taxon>Arundinoideae</taxon>
        <taxon>Arundineae</taxon>
        <taxon>Arundo</taxon>
    </lineage>
</organism>
<proteinExistence type="predicted"/>
<evidence type="ECO:0000313" key="1">
    <source>
        <dbReference type="EMBL" id="JAE18846.1"/>
    </source>
</evidence>
<protein>
    <submittedName>
        <fullName evidence="1">Uncharacterized protein</fullName>
    </submittedName>
</protein>
<reference evidence="1" key="1">
    <citation type="submission" date="2014-09" db="EMBL/GenBank/DDBJ databases">
        <authorList>
            <person name="Magalhaes I.L.F."/>
            <person name="Oliveira U."/>
            <person name="Santos F.R."/>
            <person name="Vidigal T.H.D.A."/>
            <person name="Brescovit A.D."/>
            <person name="Santos A.J."/>
        </authorList>
    </citation>
    <scope>NUCLEOTIDE SEQUENCE</scope>
    <source>
        <tissue evidence="1">Shoot tissue taken approximately 20 cm above the soil surface</tissue>
    </source>
</reference>